<sequence>MSVSPSEDLVPARSSLGRAHSVGLNAFEANPVEVQANVGQGLPSFSVGGNVDASLREGRDRIRAAISNSGFTFPDMKVTVNLSPATMPKRGSAHDLAIAVAILAAREQVSPVKLSSTVMLGELALDGGIRPVAGVLPAVIEARNAGFARAVVPLATVAEASLVSGIEVGGARTLGEVARWLGGSFVLDTVDENAVPPSAVATVADMVDVVGQAQARHALEIAAAGGHHVLMTGPPGIGKTMLARRLPGILPPLDDEESLQVTAIHSIAGVLSPGSPLVSAPPFIDPHHTTTITALLGGGTGMARPGAVSLAHRGVLFLDECAEMGAKVLDSLRQPVEEGVVKVPRRDGVAVYPARFQLILAANPCPCAPTRDVQCICSAVVRRRYLGKLSGPLMDRVDIRVRMDPPGNVALATETGESSADIRARVTAARGAAVERWRQFGWRTNAEVPGPALRRRFRLPPKVVRPVDLSLREGRLTARGADRALRLAWTLTDLAGGAVPTENEVAQALLYRDRGSYR</sequence>
<dbReference type="PANTHER" id="PTHR32039:SF7">
    <property type="entry name" value="COMPETENCE PROTEIN COMM"/>
    <property type="match status" value="1"/>
</dbReference>
<evidence type="ECO:0000313" key="4">
    <source>
        <dbReference type="Proteomes" id="UP000267536"/>
    </source>
</evidence>
<dbReference type="InterPro" id="IPR020568">
    <property type="entry name" value="Ribosomal_Su5_D2-typ_SF"/>
</dbReference>
<dbReference type="AlphaFoldDB" id="A0A3N4G827"/>
<dbReference type="Pfam" id="PF13541">
    <property type="entry name" value="ChlI"/>
    <property type="match status" value="1"/>
</dbReference>
<proteinExistence type="inferred from homology"/>
<keyword evidence="3" id="KW-0547">Nucleotide-binding</keyword>
<comment type="caution">
    <text evidence="3">The sequence shown here is derived from an EMBL/GenBank/DDBJ whole genome shotgun (WGS) entry which is preliminary data.</text>
</comment>
<keyword evidence="3" id="KW-0067">ATP-binding</keyword>
<dbReference type="EMBL" id="RKMH01000012">
    <property type="protein sequence ID" value="RPA58238.1"/>
    <property type="molecule type" value="Genomic_DNA"/>
</dbReference>
<dbReference type="InterPro" id="IPR025158">
    <property type="entry name" value="Mg_chelat-rel_C"/>
</dbReference>
<dbReference type="InterPro" id="IPR004482">
    <property type="entry name" value="Mg_chelat-rel"/>
</dbReference>
<dbReference type="InterPro" id="IPR045006">
    <property type="entry name" value="CHLI-like"/>
</dbReference>
<dbReference type="InterPro" id="IPR027417">
    <property type="entry name" value="P-loop_NTPase"/>
</dbReference>
<keyword evidence="4" id="KW-1185">Reference proteome</keyword>
<gene>
    <name evidence="3" type="ORF">EF294_15875</name>
</gene>
<accession>A0A3N4G827</accession>
<dbReference type="InterPro" id="IPR014721">
    <property type="entry name" value="Ribsml_uS5_D2-typ_fold_subgr"/>
</dbReference>
<name>A0A3N4G827_9ACTN</name>
<evidence type="ECO:0000259" key="2">
    <source>
        <dbReference type="SMART" id="SM00382"/>
    </source>
</evidence>
<comment type="similarity">
    <text evidence="1">Belongs to the Mg-chelatase subunits D/I family. ComM subfamily.</text>
</comment>
<dbReference type="GO" id="GO:0005524">
    <property type="term" value="F:ATP binding"/>
    <property type="evidence" value="ECO:0007669"/>
    <property type="project" value="UniProtKB-KW"/>
</dbReference>
<organism evidence="3 4">
    <name type="scientific">Gordonia oryzae</name>
    <dbReference type="NCBI Taxonomy" id="2487349"/>
    <lineage>
        <taxon>Bacteria</taxon>
        <taxon>Bacillati</taxon>
        <taxon>Actinomycetota</taxon>
        <taxon>Actinomycetes</taxon>
        <taxon>Mycobacteriales</taxon>
        <taxon>Gordoniaceae</taxon>
        <taxon>Gordonia</taxon>
    </lineage>
</organism>
<dbReference type="Proteomes" id="UP000267536">
    <property type="component" value="Unassembled WGS sequence"/>
</dbReference>
<dbReference type="Pfam" id="PF13335">
    <property type="entry name" value="Mg_chelatase_C"/>
    <property type="match status" value="1"/>
</dbReference>
<dbReference type="Gene3D" id="3.40.50.300">
    <property type="entry name" value="P-loop containing nucleotide triphosphate hydrolases"/>
    <property type="match status" value="1"/>
</dbReference>
<reference evidence="3 4" key="1">
    <citation type="submission" date="2018-11" db="EMBL/GenBank/DDBJ databases">
        <title>Draft genome sequence of Gordonia sp. RS15-1S isolated from rice stems.</title>
        <authorList>
            <person name="Muangham S."/>
        </authorList>
    </citation>
    <scope>NUCLEOTIDE SEQUENCE [LARGE SCALE GENOMIC DNA]</scope>
    <source>
        <strain evidence="3 4">RS15-1S</strain>
    </source>
</reference>
<dbReference type="SUPFAM" id="SSF54211">
    <property type="entry name" value="Ribosomal protein S5 domain 2-like"/>
    <property type="match status" value="1"/>
</dbReference>
<dbReference type="SUPFAM" id="SSF52540">
    <property type="entry name" value="P-loop containing nucleoside triphosphate hydrolases"/>
    <property type="match status" value="1"/>
</dbReference>
<protein>
    <submittedName>
        <fullName evidence="3">ATP-binding protein</fullName>
    </submittedName>
</protein>
<dbReference type="InterPro" id="IPR003593">
    <property type="entry name" value="AAA+_ATPase"/>
</dbReference>
<dbReference type="InterPro" id="IPR000523">
    <property type="entry name" value="Mg_chelatse_chII-like_cat_dom"/>
</dbReference>
<dbReference type="OrthoDB" id="9813147at2"/>
<dbReference type="PANTHER" id="PTHR32039">
    <property type="entry name" value="MAGNESIUM-CHELATASE SUBUNIT CHLI"/>
    <property type="match status" value="1"/>
</dbReference>
<evidence type="ECO:0000313" key="3">
    <source>
        <dbReference type="EMBL" id="RPA58238.1"/>
    </source>
</evidence>
<dbReference type="Gene3D" id="3.30.230.10">
    <property type="match status" value="1"/>
</dbReference>
<dbReference type="CDD" id="cd00009">
    <property type="entry name" value="AAA"/>
    <property type="match status" value="1"/>
</dbReference>
<dbReference type="NCBIfam" id="TIGR00368">
    <property type="entry name" value="YifB family Mg chelatase-like AAA ATPase"/>
    <property type="match status" value="1"/>
</dbReference>
<dbReference type="Pfam" id="PF01078">
    <property type="entry name" value="Mg_chelatase"/>
    <property type="match status" value="1"/>
</dbReference>
<feature type="domain" description="AAA+ ATPase" evidence="2">
    <location>
        <begin position="225"/>
        <end position="407"/>
    </location>
</feature>
<evidence type="ECO:0000256" key="1">
    <source>
        <dbReference type="ARBA" id="ARBA00006354"/>
    </source>
</evidence>
<dbReference type="RefSeq" id="WP_123931763.1">
    <property type="nucleotide sequence ID" value="NZ_JBPSDP010000001.1"/>
</dbReference>
<dbReference type="SMART" id="SM00382">
    <property type="entry name" value="AAA"/>
    <property type="match status" value="1"/>
</dbReference>